<keyword evidence="1" id="KW-0812">Transmembrane</keyword>
<feature type="transmembrane region" description="Helical" evidence="1">
    <location>
        <begin position="339"/>
        <end position="363"/>
    </location>
</feature>
<feature type="transmembrane region" description="Helical" evidence="1">
    <location>
        <begin position="6"/>
        <end position="28"/>
    </location>
</feature>
<comment type="caution">
    <text evidence="2">The sequence shown here is derived from an EMBL/GenBank/DDBJ whole genome shotgun (WGS) entry which is preliminary data.</text>
</comment>
<feature type="transmembrane region" description="Helical" evidence="1">
    <location>
        <begin position="40"/>
        <end position="58"/>
    </location>
</feature>
<feature type="transmembrane region" description="Helical" evidence="1">
    <location>
        <begin position="106"/>
        <end position="129"/>
    </location>
</feature>
<feature type="transmembrane region" description="Helical" evidence="1">
    <location>
        <begin position="64"/>
        <end position="85"/>
    </location>
</feature>
<gene>
    <name evidence="2" type="ORF">AQZ59_01082</name>
</gene>
<feature type="transmembrane region" description="Helical" evidence="1">
    <location>
        <begin position="182"/>
        <end position="210"/>
    </location>
</feature>
<feature type="transmembrane region" description="Helical" evidence="1">
    <location>
        <begin position="396"/>
        <end position="417"/>
    </location>
</feature>
<dbReference type="AlphaFoldDB" id="A0A0W1KJ79"/>
<feature type="transmembrane region" description="Helical" evidence="1">
    <location>
        <begin position="508"/>
        <end position="528"/>
    </location>
</feature>
<evidence type="ECO:0000313" key="2">
    <source>
        <dbReference type="EMBL" id="KTF04106.1"/>
    </source>
</evidence>
<sequence length="705" mass="75839">MGYLGTWAGYAGLFLALMAVVFLPGYIALRFLRFPRFGSFALAPAWTMAIVGIGAIVLNDGDVGWNRASFALLSVLVILICAIVRRHVSAVFGADRAPYGAYPRKTMAVAIGLPVAVLLVMLAPILILMDPTVPSWSPDPMFHYNGVNAVLLRENASMFGAMDTNHGIRVAGTVYPSVWHGIVSLVAATGTIVPASHVLAFVVIPIIWVVGMSYLATKALPYHPIAAMLVPVMLLAFPIFPGYLTVVNGLWPNSLALAATPAVMGAVVAAYHRYRWGGRQNAKEILLLSVAVVAVGVVGVAAAHPSTAFTLGWIAIPAVIMVVVHAMRDRLNAMQGRKGILLTVLVVLAMVAALALALSSSIVRDYLGRSMPRGWDDVSARLVSALAVWPVGRNPIVLAGASIVMVSAIVIGLRVVIRRRHLYWIALAWVMQTLLILGAFFPLGPLTSVAGLWYHNAYRLFAVQVIFLALILALAASEVIGWLSRFATKGAPARSMSAQTDVIARRPAFVGGMAAALIVVLFCASFVYNKPTVYAQAKPKFGADQILKSRAELDFIAHLDDYIPKRSIVVGDPTSGIAYAPAFGPIDSVFSSIVVRNVDVEGKILANGLRSIEYDPRVCQVLNAYGINYYYEDAPITYQGINGAESVPGLHSVDTSNGYFHLVAEVDGARLWQITGCPGRAEAPNWWNVRDRRLSVIQPPLDSVR</sequence>
<feature type="transmembrane region" description="Helical" evidence="1">
    <location>
        <begin position="250"/>
        <end position="272"/>
    </location>
</feature>
<dbReference type="PATRIC" id="fig|59561.3.peg.1072"/>
<feature type="transmembrane region" description="Helical" evidence="1">
    <location>
        <begin position="422"/>
        <end position="441"/>
    </location>
</feature>
<proteinExistence type="predicted"/>
<organism evidence="2 3">
    <name type="scientific">Trueperella bernardiae</name>
    <dbReference type="NCBI Taxonomy" id="59561"/>
    <lineage>
        <taxon>Bacteria</taxon>
        <taxon>Bacillati</taxon>
        <taxon>Actinomycetota</taxon>
        <taxon>Actinomycetes</taxon>
        <taxon>Actinomycetales</taxon>
        <taxon>Actinomycetaceae</taxon>
        <taxon>Trueperella</taxon>
    </lineage>
</organism>
<evidence type="ECO:0000313" key="3">
    <source>
        <dbReference type="Proteomes" id="UP000054404"/>
    </source>
</evidence>
<keyword evidence="1" id="KW-0472">Membrane</keyword>
<reference evidence="2 3" key="1">
    <citation type="submission" date="2015-11" db="EMBL/GenBank/DDBJ databases">
        <title>Draft Genome Sequence of the Type Strain Trueperella bernardiae LCDC 89-0504T, Isolated from Blood Culture.</title>
        <authorList>
            <person name="Bernier A.-M."/>
            <person name="Bernard K."/>
        </authorList>
    </citation>
    <scope>NUCLEOTIDE SEQUENCE [LARGE SCALE GENOMIC DNA]</scope>
    <source>
        <strain evidence="2 3">LCDC 89-0504</strain>
    </source>
</reference>
<dbReference type="Pfam" id="PF20176">
    <property type="entry name" value="DUF6541"/>
    <property type="match status" value="1"/>
</dbReference>
<accession>A0A0W1KJ79</accession>
<feature type="transmembrane region" description="Helical" evidence="1">
    <location>
        <begin position="461"/>
        <end position="487"/>
    </location>
</feature>
<name>A0A0W1KJ79_9ACTO</name>
<keyword evidence="3" id="KW-1185">Reference proteome</keyword>
<feature type="transmembrane region" description="Helical" evidence="1">
    <location>
        <begin position="222"/>
        <end position="244"/>
    </location>
</feature>
<evidence type="ECO:0000256" key="1">
    <source>
        <dbReference type="SAM" id="Phobius"/>
    </source>
</evidence>
<feature type="transmembrane region" description="Helical" evidence="1">
    <location>
        <begin position="308"/>
        <end position="327"/>
    </location>
</feature>
<keyword evidence="1" id="KW-1133">Transmembrane helix</keyword>
<protein>
    <submittedName>
        <fullName evidence="2">Uncharacterized protein</fullName>
    </submittedName>
</protein>
<dbReference type="STRING" id="59561.AQZ59_01082"/>
<feature type="transmembrane region" description="Helical" evidence="1">
    <location>
        <begin position="284"/>
        <end position="302"/>
    </location>
</feature>
<dbReference type="EMBL" id="LNIZ01000004">
    <property type="protein sequence ID" value="KTF04106.1"/>
    <property type="molecule type" value="Genomic_DNA"/>
</dbReference>
<dbReference type="Proteomes" id="UP000054404">
    <property type="component" value="Unassembled WGS sequence"/>
</dbReference>
<dbReference type="InterPro" id="IPR046671">
    <property type="entry name" value="DUF6541"/>
</dbReference>